<dbReference type="GO" id="GO:0005829">
    <property type="term" value="C:cytosol"/>
    <property type="evidence" value="ECO:0007669"/>
    <property type="project" value="TreeGrafter"/>
</dbReference>
<dbReference type="EMBL" id="MLCN01000008">
    <property type="protein sequence ID" value="ONG41554.1"/>
    <property type="molecule type" value="Genomic_DNA"/>
</dbReference>
<evidence type="ECO:0000313" key="6">
    <source>
        <dbReference type="Proteomes" id="UP000192132"/>
    </source>
</evidence>
<dbReference type="Pfam" id="PF12833">
    <property type="entry name" value="HTH_18"/>
    <property type="match status" value="1"/>
</dbReference>
<evidence type="ECO:0000256" key="3">
    <source>
        <dbReference type="ARBA" id="ARBA00023163"/>
    </source>
</evidence>
<dbReference type="OrthoDB" id="6712050at2"/>
<dbReference type="GO" id="GO:0000976">
    <property type="term" value="F:transcription cis-regulatory region binding"/>
    <property type="evidence" value="ECO:0007669"/>
    <property type="project" value="TreeGrafter"/>
</dbReference>
<sequence>MQNTAIVNSNQLQLMVQFMQQRQIALSDVFDNEQLALVSAACAGQQISHVPVSQFVLLLEQLADYLKEPTIGLSIAQGINTANLGILGYLLHACENMGEALLRLHRYGKWINNDMEQMQIIQQGHQIELRWPQPKPINGILHEMGMAILQQFSLQLVGRPLNVNHVHFAHSLKGGPEKLKIYEQFFGCPVLFDQPYSAFSFPAHTLHIPIEKPDKALLDILQQQAEQALKSMPSTGVFLQQAQRKLIELCQLGEPTLAQLARQLHLSTRTLQRRLMQHEVSFQQLLDEVRQQLCTQYLHQHVPLSDIAQLLGYSDQSAFTRAYKRWTGSTPFQQRRLKN</sequence>
<evidence type="ECO:0000259" key="4">
    <source>
        <dbReference type="PROSITE" id="PS01124"/>
    </source>
</evidence>
<evidence type="ECO:0000256" key="1">
    <source>
        <dbReference type="ARBA" id="ARBA00023015"/>
    </source>
</evidence>
<dbReference type="InterPro" id="IPR020449">
    <property type="entry name" value="Tscrpt_reg_AraC-type_HTH"/>
</dbReference>
<dbReference type="PRINTS" id="PR00032">
    <property type="entry name" value="HTHARAC"/>
</dbReference>
<dbReference type="PROSITE" id="PS01124">
    <property type="entry name" value="HTH_ARAC_FAMILY_2"/>
    <property type="match status" value="1"/>
</dbReference>
<comment type="caution">
    <text evidence="5">The sequence shown here is derived from an EMBL/GenBank/DDBJ whole genome shotgun (WGS) entry which is preliminary data.</text>
</comment>
<dbReference type="GO" id="GO:0003700">
    <property type="term" value="F:DNA-binding transcription factor activity"/>
    <property type="evidence" value="ECO:0007669"/>
    <property type="project" value="InterPro"/>
</dbReference>
<dbReference type="RefSeq" id="WP_076877310.1">
    <property type="nucleotide sequence ID" value="NZ_MLCN01000008.1"/>
</dbReference>
<feature type="domain" description="HTH araC/xylS-type" evidence="4">
    <location>
        <begin position="256"/>
        <end position="337"/>
    </location>
</feature>
<gene>
    <name evidence="5" type="ORF">BKE30_03725</name>
</gene>
<evidence type="ECO:0000256" key="2">
    <source>
        <dbReference type="ARBA" id="ARBA00023125"/>
    </source>
</evidence>
<dbReference type="InterPro" id="IPR018060">
    <property type="entry name" value="HTH_AraC"/>
</dbReference>
<reference evidence="5 6" key="1">
    <citation type="submission" date="2016-10" db="EMBL/GenBank/DDBJ databases">
        <title>Draft Genome sequence of Alkanindiges sp. strain H1.</title>
        <authorList>
            <person name="Subhash Y."/>
            <person name="Lee S."/>
        </authorList>
    </citation>
    <scope>NUCLEOTIDE SEQUENCE [LARGE SCALE GENOMIC DNA]</scope>
    <source>
        <strain evidence="5 6">H1</strain>
    </source>
</reference>
<dbReference type="STRING" id="1907941.BKE30_03725"/>
<organism evidence="5 6">
    <name type="scientific">Alkanindiges hydrocarboniclasticus</name>
    <dbReference type="NCBI Taxonomy" id="1907941"/>
    <lineage>
        <taxon>Bacteria</taxon>
        <taxon>Pseudomonadati</taxon>
        <taxon>Pseudomonadota</taxon>
        <taxon>Gammaproteobacteria</taxon>
        <taxon>Moraxellales</taxon>
        <taxon>Moraxellaceae</taxon>
        <taxon>Alkanindiges</taxon>
    </lineage>
</organism>
<dbReference type="Pfam" id="PF12625">
    <property type="entry name" value="Arabinose_bd"/>
    <property type="match status" value="1"/>
</dbReference>
<dbReference type="SMART" id="SM00342">
    <property type="entry name" value="HTH_ARAC"/>
    <property type="match status" value="1"/>
</dbReference>
<evidence type="ECO:0000313" key="5">
    <source>
        <dbReference type="EMBL" id="ONG41554.1"/>
    </source>
</evidence>
<dbReference type="SUPFAM" id="SSF46689">
    <property type="entry name" value="Homeodomain-like"/>
    <property type="match status" value="1"/>
</dbReference>
<dbReference type="AlphaFoldDB" id="A0A1S8CX04"/>
<accession>A0A1S8CX04</accession>
<dbReference type="InterPro" id="IPR009057">
    <property type="entry name" value="Homeodomain-like_sf"/>
</dbReference>
<name>A0A1S8CX04_9GAMM</name>
<protein>
    <recommendedName>
        <fullName evidence="4">HTH araC/xylS-type domain-containing protein</fullName>
    </recommendedName>
</protein>
<keyword evidence="1" id="KW-0805">Transcription regulation</keyword>
<dbReference type="InterPro" id="IPR032687">
    <property type="entry name" value="AraC-type_N"/>
</dbReference>
<dbReference type="PANTHER" id="PTHR47894:SF1">
    <property type="entry name" value="HTH-TYPE TRANSCRIPTIONAL REGULATOR VQSM"/>
    <property type="match status" value="1"/>
</dbReference>
<keyword evidence="2" id="KW-0238">DNA-binding</keyword>
<keyword evidence="3" id="KW-0804">Transcription</keyword>
<dbReference type="Proteomes" id="UP000192132">
    <property type="component" value="Unassembled WGS sequence"/>
</dbReference>
<keyword evidence="6" id="KW-1185">Reference proteome</keyword>
<dbReference type="PANTHER" id="PTHR47894">
    <property type="entry name" value="HTH-TYPE TRANSCRIPTIONAL REGULATOR GADX"/>
    <property type="match status" value="1"/>
</dbReference>
<proteinExistence type="predicted"/>
<dbReference type="Gene3D" id="1.10.10.60">
    <property type="entry name" value="Homeodomain-like"/>
    <property type="match status" value="1"/>
</dbReference>